<evidence type="ECO:0000256" key="1">
    <source>
        <dbReference type="SAM" id="SignalP"/>
    </source>
</evidence>
<proteinExistence type="predicted"/>
<dbReference type="EMBL" id="CAJNOV010001033">
    <property type="protein sequence ID" value="CAF1046216.1"/>
    <property type="molecule type" value="Genomic_DNA"/>
</dbReference>
<keyword evidence="1" id="KW-0732">Signal</keyword>
<sequence>MQLFVLIYSLLLLKTELIKSTVVHTYDLATQIPSRFVCMFSVSWFGLDRSDPQGAGPDASSSHWNVGSQGACVAAAQPDQCGLDGQREISSNYRPLAGIYSTSGLDNESLARIDLMLTILIREGQCDHGHAQLNAWSIQLESIQLSSRYIVNPSINVEIPYQAYLHFRQQSQILKFPSGVIVPGYDSTWLYSFSNSLGLGLCDNSNSSNPRDACLNSTIADFTDIISDISLNSNYLINGKPLIFIYTSIGGNLLTVNEWSYIWVNVRQRVTLDFYTICTTPSLLSMFDGVAPWIDLVAWSMTNSALPLYNRTLSWLALVYDPVLSSNISSGRIVMGGLTPGFDDFTQSWGACQQRNIPRHPDLMRAQLDYFSSHSIQHLFIYTWDDWTEGSQCEPDVKNGTQILLLLRQSINSFYGATQNTNGDTMLISRWVNYPQLRNCTAINVTSIPSIAISCPTTNCANYLYSYSTMILLLSCQTIFKIPYGA</sequence>
<organism evidence="2 3">
    <name type="scientific">Rotaria magnacalcarata</name>
    <dbReference type="NCBI Taxonomy" id="392030"/>
    <lineage>
        <taxon>Eukaryota</taxon>
        <taxon>Metazoa</taxon>
        <taxon>Spiralia</taxon>
        <taxon>Gnathifera</taxon>
        <taxon>Rotifera</taxon>
        <taxon>Eurotatoria</taxon>
        <taxon>Bdelloidea</taxon>
        <taxon>Philodinida</taxon>
        <taxon>Philodinidae</taxon>
        <taxon>Rotaria</taxon>
    </lineage>
</organism>
<reference evidence="2" key="1">
    <citation type="submission" date="2021-02" db="EMBL/GenBank/DDBJ databases">
        <authorList>
            <person name="Nowell W R."/>
        </authorList>
    </citation>
    <scope>NUCLEOTIDE SEQUENCE</scope>
</reference>
<comment type="caution">
    <text evidence="2">The sequence shown here is derived from an EMBL/GenBank/DDBJ whole genome shotgun (WGS) entry which is preliminary data.</text>
</comment>
<dbReference type="AlphaFoldDB" id="A0A814K378"/>
<accession>A0A814K378</accession>
<name>A0A814K378_9BILA</name>
<gene>
    <name evidence="2" type="ORF">CJN711_LOCUS4518</name>
</gene>
<feature type="signal peptide" evidence="1">
    <location>
        <begin position="1"/>
        <end position="20"/>
    </location>
</feature>
<evidence type="ECO:0000313" key="3">
    <source>
        <dbReference type="Proteomes" id="UP000663855"/>
    </source>
</evidence>
<dbReference type="Gene3D" id="3.20.20.80">
    <property type="entry name" value="Glycosidases"/>
    <property type="match status" value="1"/>
</dbReference>
<dbReference type="Proteomes" id="UP000663855">
    <property type="component" value="Unassembled WGS sequence"/>
</dbReference>
<feature type="chain" id="PRO_5032425931" evidence="1">
    <location>
        <begin position="21"/>
        <end position="486"/>
    </location>
</feature>
<evidence type="ECO:0000313" key="2">
    <source>
        <dbReference type="EMBL" id="CAF1046216.1"/>
    </source>
</evidence>
<protein>
    <submittedName>
        <fullName evidence="2">Uncharacterized protein</fullName>
    </submittedName>
</protein>